<feature type="domain" description="Hydroxymethylglutaryl-coenzyme A synthase C-terminal" evidence="6">
    <location>
        <begin position="178"/>
        <end position="250"/>
    </location>
</feature>
<evidence type="ECO:0000256" key="2">
    <source>
        <dbReference type="ARBA" id="ARBA00022679"/>
    </source>
</evidence>
<protein>
    <submittedName>
        <fullName evidence="7">Polyketide biosynthesis 3-hydroxy-3-methylglutaryl-ACP synthase PksG</fullName>
        <ecNumber evidence="7">2.3.3.-</ecNumber>
    </submittedName>
</protein>
<dbReference type="InterPro" id="IPR011554">
    <property type="entry name" value="HMG_CoA_synthase_prok"/>
</dbReference>
<organism evidence="7 8">
    <name type="scientific">Actinomadura rubteroloni</name>
    <dbReference type="NCBI Taxonomy" id="1926885"/>
    <lineage>
        <taxon>Bacteria</taxon>
        <taxon>Bacillati</taxon>
        <taxon>Actinomycetota</taxon>
        <taxon>Actinomycetes</taxon>
        <taxon>Streptosporangiales</taxon>
        <taxon>Thermomonosporaceae</taxon>
        <taxon>Actinomadura</taxon>
    </lineage>
</organism>
<feature type="binding site" evidence="4">
    <location>
        <position position="146"/>
    </location>
    <ligand>
        <name>(3S)-3-hydroxy-3-methylglutaryl-CoA</name>
        <dbReference type="ChEBI" id="CHEBI:43074"/>
    </ligand>
</feature>
<feature type="domain" description="Hydroxymethylglutaryl-coenzyme A synthase C-terminal" evidence="6">
    <location>
        <begin position="265"/>
        <end position="343"/>
    </location>
</feature>
<dbReference type="EC" id="2.3.3.-" evidence="7"/>
<gene>
    <name evidence="7" type="primary">pksG</name>
    <name evidence="7" type="ORF">BTM25_47450</name>
</gene>
<evidence type="ECO:0000256" key="4">
    <source>
        <dbReference type="PIRSR" id="PIRSR611554-2"/>
    </source>
</evidence>
<dbReference type="InterPro" id="IPR016039">
    <property type="entry name" value="Thiolase-like"/>
</dbReference>
<proteinExistence type="inferred from homology"/>
<comment type="caution">
    <text evidence="7">The sequence shown here is derived from an EMBL/GenBank/DDBJ whole genome shotgun (WGS) entry which is preliminary data.</text>
</comment>
<dbReference type="Pfam" id="PF08540">
    <property type="entry name" value="HMG_CoA_synt_C"/>
    <property type="match status" value="2"/>
</dbReference>
<dbReference type="NCBIfam" id="TIGR01835">
    <property type="entry name" value="HMG-CoA-S_prok"/>
    <property type="match status" value="1"/>
</dbReference>
<evidence type="ECO:0000313" key="8">
    <source>
        <dbReference type="Proteomes" id="UP000242367"/>
    </source>
</evidence>
<evidence type="ECO:0000259" key="6">
    <source>
        <dbReference type="Pfam" id="PF08540"/>
    </source>
</evidence>
<keyword evidence="2 7" id="KW-0808">Transferase</keyword>
<evidence type="ECO:0000313" key="7">
    <source>
        <dbReference type="EMBL" id="POM23590.1"/>
    </source>
</evidence>
<dbReference type="PANTHER" id="PTHR43323:SF2">
    <property type="entry name" value="HYDROXYMETHYLGLUTARYL-COA SYNTHASE"/>
    <property type="match status" value="1"/>
</dbReference>
<feature type="active site" description="Proton donor/acceptor" evidence="3">
    <location>
        <position position="236"/>
    </location>
</feature>
<dbReference type="GO" id="GO:0006084">
    <property type="term" value="P:acetyl-CoA metabolic process"/>
    <property type="evidence" value="ECO:0007669"/>
    <property type="project" value="InterPro"/>
</dbReference>
<dbReference type="SUPFAM" id="SSF53901">
    <property type="entry name" value="Thiolase-like"/>
    <property type="match status" value="2"/>
</dbReference>
<comment type="similarity">
    <text evidence="1">Belongs to the thiolase-like superfamily. HMG-CoA synthase family.</text>
</comment>
<keyword evidence="8" id="KW-1185">Reference proteome</keyword>
<accession>A0A2P4UEU9</accession>
<dbReference type="InterPro" id="IPR013528">
    <property type="entry name" value="HMG_CoA_synth_N"/>
</dbReference>
<evidence type="ECO:0000256" key="1">
    <source>
        <dbReference type="ARBA" id="ARBA00007061"/>
    </source>
</evidence>
<feature type="active site" description="Acyl-thioester intermediate" evidence="3">
    <location>
        <position position="114"/>
    </location>
</feature>
<evidence type="ECO:0000259" key="5">
    <source>
        <dbReference type="Pfam" id="PF01154"/>
    </source>
</evidence>
<sequence length="391" mass="42037">MTDVTTGIHDLSLATAHYVLDQTTLARELGIDDAKLKDGLGQDAMSVPAADEDIVTMAATAARPIIDRHGADRVRTVLLATETGVDQSKSAGLYVHGLLGLPHTCRVVELKQACYSATAALQFATALIARDPEQHVLVVASDIAKYKRGSAAEPTQGAAALAMLVTADPAILRVEPSSGMHSEDIMDFWRPNYRAEAVVDGKFSIDAYQRAVVSAFADYRERGGRDLAEFAAFCYHQPFTKMAVKAHRHLLDHLGVTAGPADLHAAVNASTHYNRVLGNSYAASAYVGLASLLDHRDDLADQPIAIVSYGSGSVAEFLGATVVPGYRDHLRSVENAAAIDQRKTVDYTRYCELHDACTPPDGGHHPNPQETTAPFRLAAISQHKRLYEAVA</sequence>
<feature type="binding site" evidence="4">
    <location>
        <position position="279"/>
    </location>
    <ligand>
        <name>(3S)-3-hydroxy-3-methylglutaryl-CoA</name>
        <dbReference type="ChEBI" id="CHEBI:43074"/>
    </ligand>
</feature>
<feature type="active site" description="Proton donor/acceptor" evidence="3">
    <location>
        <position position="82"/>
    </location>
</feature>
<dbReference type="AlphaFoldDB" id="A0A2P4UEU9"/>
<dbReference type="RefSeq" id="WP_103565188.1">
    <property type="nucleotide sequence ID" value="NZ_MTBP01000003.1"/>
</dbReference>
<feature type="binding site" evidence="4">
    <location>
        <position position="245"/>
    </location>
    <ligand>
        <name>(3S)-3-hydroxy-3-methylglutaryl-CoA</name>
        <dbReference type="ChEBI" id="CHEBI:43074"/>
    </ligand>
</feature>
<dbReference type="EMBL" id="MTBP01000003">
    <property type="protein sequence ID" value="POM23590.1"/>
    <property type="molecule type" value="Genomic_DNA"/>
</dbReference>
<dbReference type="Gene3D" id="3.40.47.10">
    <property type="match status" value="2"/>
</dbReference>
<dbReference type="Pfam" id="PF01154">
    <property type="entry name" value="HMG_CoA_synt_N"/>
    <property type="match status" value="1"/>
</dbReference>
<dbReference type="InterPro" id="IPR013746">
    <property type="entry name" value="HMG_CoA_synt_C_dom"/>
</dbReference>
<feature type="domain" description="Hydroxymethylglutaryl-coenzyme A synthase N-terminal" evidence="5">
    <location>
        <begin position="7"/>
        <end position="168"/>
    </location>
</feature>
<name>A0A2P4UEU9_9ACTN</name>
<evidence type="ECO:0000256" key="3">
    <source>
        <dbReference type="PIRSR" id="PIRSR611554-1"/>
    </source>
</evidence>
<keyword evidence="7" id="KW-0012">Acyltransferase</keyword>
<dbReference type="GO" id="GO:0004421">
    <property type="term" value="F:hydroxymethylglutaryl-CoA synthase activity"/>
    <property type="evidence" value="ECO:0007669"/>
    <property type="project" value="InterPro"/>
</dbReference>
<feature type="binding site" evidence="4">
    <location>
        <position position="32"/>
    </location>
    <ligand>
        <name>(3S)-3-hydroxy-3-methylglutaryl-CoA</name>
        <dbReference type="ChEBI" id="CHEBI:43074"/>
    </ligand>
</feature>
<dbReference type="Proteomes" id="UP000242367">
    <property type="component" value="Unassembled WGS sequence"/>
</dbReference>
<reference evidence="7 8" key="1">
    <citation type="journal article" date="2017" name="Chemistry">
        <title>Isolation, Biosynthesis and Chemical Modifications of Rubterolones A-F: Rare Tropolone Alkaloids from Actinomadura sp. 5-2.</title>
        <authorList>
            <person name="Guo H."/>
            <person name="Benndorf R."/>
            <person name="Leichnitz D."/>
            <person name="Klassen J.L."/>
            <person name="Vollmers J."/>
            <person name="Gorls H."/>
            <person name="Steinacker M."/>
            <person name="Weigel C."/>
            <person name="Dahse H.M."/>
            <person name="Kaster A.K."/>
            <person name="de Beer Z.W."/>
            <person name="Poulsen M."/>
            <person name="Beemelmanns C."/>
        </authorList>
    </citation>
    <scope>NUCLEOTIDE SEQUENCE [LARGE SCALE GENOMIC DNA]</scope>
    <source>
        <strain evidence="7 8">5-2</strain>
    </source>
</reference>
<dbReference type="PANTHER" id="PTHR43323">
    <property type="entry name" value="3-HYDROXY-3-METHYLGLUTARYL COENZYME A SYNTHASE"/>
    <property type="match status" value="1"/>
</dbReference>
<dbReference type="CDD" id="cd00827">
    <property type="entry name" value="init_cond_enzymes"/>
    <property type="match status" value="1"/>
</dbReference>